<keyword evidence="6" id="KW-0813">Transport</keyword>
<dbReference type="InterPro" id="IPR001626">
    <property type="entry name" value="ABC_TroCD"/>
</dbReference>
<evidence type="ECO:0000256" key="1">
    <source>
        <dbReference type="ARBA" id="ARBA00004141"/>
    </source>
</evidence>
<dbReference type="STRING" id="1802559.A2372_03370"/>
<gene>
    <name evidence="8" type="ORF">A2372_03370</name>
</gene>
<dbReference type="Gene3D" id="1.10.3470.10">
    <property type="entry name" value="ABC transporter involved in vitamin B12 uptake, BtuC"/>
    <property type="match status" value="1"/>
</dbReference>
<feature type="transmembrane region" description="Helical" evidence="7">
    <location>
        <begin position="167"/>
        <end position="195"/>
    </location>
</feature>
<evidence type="ECO:0000256" key="2">
    <source>
        <dbReference type="ARBA" id="ARBA00008034"/>
    </source>
</evidence>
<name>A0A1F8DWE0_9BACT</name>
<dbReference type="AlphaFoldDB" id="A0A1F8DWE0"/>
<feature type="transmembrane region" description="Helical" evidence="7">
    <location>
        <begin position="42"/>
        <end position="75"/>
    </location>
</feature>
<dbReference type="GO" id="GO:0055085">
    <property type="term" value="P:transmembrane transport"/>
    <property type="evidence" value="ECO:0007669"/>
    <property type="project" value="InterPro"/>
</dbReference>
<dbReference type="SUPFAM" id="SSF81345">
    <property type="entry name" value="ABC transporter involved in vitamin B12 uptake, BtuC"/>
    <property type="match status" value="1"/>
</dbReference>
<organism evidence="8 9">
    <name type="scientific">Candidatus Wolfebacteria bacterium RIFOXYB1_FULL_54_12</name>
    <dbReference type="NCBI Taxonomy" id="1802559"/>
    <lineage>
        <taxon>Bacteria</taxon>
        <taxon>Candidatus Wolfeibacteriota</taxon>
    </lineage>
</organism>
<evidence type="ECO:0000256" key="6">
    <source>
        <dbReference type="RuleBase" id="RU003943"/>
    </source>
</evidence>
<comment type="caution">
    <text evidence="8">The sequence shown here is derived from an EMBL/GenBank/DDBJ whole genome shotgun (WGS) entry which is preliminary data.</text>
</comment>
<feature type="transmembrane region" description="Helical" evidence="7">
    <location>
        <begin position="207"/>
        <end position="228"/>
    </location>
</feature>
<dbReference type="InterPro" id="IPR037294">
    <property type="entry name" value="ABC_BtuC-like"/>
</dbReference>
<proteinExistence type="inferred from homology"/>
<dbReference type="PANTHER" id="PTHR30477:SF13">
    <property type="entry name" value="IRON TRANSPORT SYSTEM MEMBRANE PROTEIN HI_0360-RELATED"/>
    <property type="match status" value="1"/>
</dbReference>
<protein>
    <recommendedName>
        <fullName evidence="10">ABC transporter</fullName>
    </recommendedName>
</protein>
<evidence type="ECO:0000256" key="4">
    <source>
        <dbReference type="ARBA" id="ARBA00022989"/>
    </source>
</evidence>
<dbReference type="GO" id="GO:0010043">
    <property type="term" value="P:response to zinc ion"/>
    <property type="evidence" value="ECO:0007669"/>
    <property type="project" value="TreeGrafter"/>
</dbReference>
<dbReference type="EMBL" id="MGIT01000002">
    <property type="protein sequence ID" value="OGM92864.1"/>
    <property type="molecule type" value="Genomic_DNA"/>
</dbReference>
<keyword evidence="3 6" id="KW-0812">Transmembrane</keyword>
<evidence type="ECO:0000313" key="9">
    <source>
        <dbReference type="Proteomes" id="UP000176422"/>
    </source>
</evidence>
<keyword evidence="5 7" id="KW-0472">Membrane</keyword>
<feature type="transmembrane region" description="Helical" evidence="7">
    <location>
        <begin position="6"/>
        <end position="30"/>
    </location>
</feature>
<evidence type="ECO:0000256" key="3">
    <source>
        <dbReference type="ARBA" id="ARBA00022692"/>
    </source>
</evidence>
<evidence type="ECO:0008006" key="10">
    <source>
        <dbReference type="Google" id="ProtNLM"/>
    </source>
</evidence>
<feature type="transmembrane region" description="Helical" evidence="7">
    <location>
        <begin position="87"/>
        <end position="104"/>
    </location>
</feature>
<accession>A0A1F8DWE0</accession>
<keyword evidence="4 7" id="KW-1133">Transmembrane helix</keyword>
<evidence type="ECO:0000256" key="7">
    <source>
        <dbReference type="SAM" id="Phobius"/>
    </source>
</evidence>
<dbReference type="GO" id="GO:0043190">
    <property type="term" value="C:ATP-binding cassette (ABC) transporter complex"/>
    <property type="evidence" value="ECO:0007669"/>
    <property type="project" value="InterPro"/>
</dbReference>
<dbReference type="PANTHER" id="PTHR30477">
    <property type="entry name" value="ABC-TRANSPORTER METAL-BINDING PROTEIN"/>
    <property type="match status" value="1"/>
</dbReference>
<feature type="transmembrane region" description="Helical" evidence="7">
    <location>
        <begin position="234"/>
        <end position="254"/>
    </location>
</feature>
<feature type="transmembrane region" description="Helical" evidence="7">
    <location>
        <begin position="116"/>
        <end position="141"/>
    </location>
</feature>
<comment type="similarity">
    <text evidence="2 6">Belongs to the ABC-3 integral membrane protein family.</text>
</comment>
<reference evidence="8 9" key="1">
    <citation type="journal article" date="2016" name="Nat. Commun.">
        <title>Thousands of microbial genomes shed light on interconnected biogeochemical processes in an aquifer system.</title>
        <authorList>
            <person name="Anantharaman K."/>
            <person name="Brown C.T."/>
            <person name="Hug L.A."/>
            <person name="Sharon I."/>
            <person name="Castelle C.J."/>
            <person name="Probst A.J."/>
            <person name="Thomas B.C."/>
            <person name="Singh A."/>
            <person name="Wilkins M.J."/>
            <person name="Karaoz U."/>
            <person name="Brodie E.L."/>
            <person name="Williams K.H."/>
            <person name="Hubbard S.S."/>
            <person name="Banfield J.F."/>
        </authorList>
    </citation>
    <scope>NUCLEOTIDE SEQUENCE [LARGE SCALE GENOMIC DNA]</scope>
</reference>
<dbReference type="Proteomes" id="UP000176422">
    <property type="component" value="Unassembled WGS sequence"/>
</dbReference>
<sequence length="259" mass="27442">MTFDIPFIQILVTSVFVAASAGLLGSFVILKRMALVGDALSHVALPGIALGLAFHINPFIGAFSTLFLAVVSIWLLKYQTELPVDTLVGIFFTASLALGILFIPEQELLEALFGDIGTLGLMESIISVILSIGIIAALIAIHKKLALSMLSEELAHSIGIKNRALDFVYLIVFALSIALGIRFVGALLMGSLVIIPAAAAKNISRSLHGFMFTSVLFGVLSAAGGVILSQLFHVAPGPLFILTSTALFVLSLIVRKLKQ</sequence>
<evidence type="ECO:0000313" key="8">
    <source>
        <dbReference type="EMBL" id="OGM92864.1"/>
    </source>
</evidence>
<dbReference type="Pfam" id="PF00950">
    <property type="entry name" value="ABC-3"/>
    <property type="match status" value="1"/>
</dbReference>
<evidence type="ECO:0000256" key="5">
    <source>
        <dbReference type="ARBA" id="ARBA00023136"/>
    </source>
</evidence>
<comment type="subcellular location">
    <subcellularLocation>
        <location evidence="6">Cell membrane</location>
        <topology evidence="6">Multi-pass membrane protein</topology>
    </subcellularLocation>
    <subcellularLocation>
        <location evidence="1">Membrane</location>
        <topology evidence="1">Multi-pass membrane protein</topology>
    </subcellularLocation>
</comment>